<dbReference type="InterPro" id="IPR020471">
    <property type="entry name" value="AKR"/>
</dbReference>
<accession>A0A8G2EY74</accession>
<protein>
    <submittedName>
        <fullName evidence="5">Aldo/keto reductase</fullName>
    </submittedName>
</protein>
<proteinExistence type="predicted"/>
<dbReference type="InterPro" id="IPR036812">
    <property type="entry name" value="NAD(P)_OxRdtase_dom_sf"/>
</dbReference>
<dbReference type="RefSeq" id="WP_093154023.1">
    <property type="nucleotide sequence ID" value="NZ_FNBW01000018.1"/>
</dbReference>
<dbReference type="AlphaFoldDB" id="A0A8G2EY74"/>
<dbReference type="PANTHER" id="PTHR43638:SF3">
    <property type="entry name" value="ALDEHYDE REDUCTASE"/>
    <property type="match status" value="1"/>
</dbReference>
<dbReference type="CDD" id="cd19138">
    <property type="entry name" value="AKR_YeaE"/>
    <property type="match status" value="1"/>
</dbReference>
<feature type="binding site" evidence="2">
    <location>
        <position position="111"/>
    </location>
    <ligand>
        <name>substrate</name>
    </ligand>
</feature>
<evidence type="ECO:0000256" key="1">
    <source>
        <dbReference type="PIRSR" id="PIRSR000097-1"/>
    </source>
</evidence>
<dbReference type="GO" id="GO:0016491">
    <property type="term" value="F:oxidoreductase activity"/>
    <property type="evidence" value="ECO:0007669"/>
    <property type="project" value="InterPro"/>
</dbReference>
<dbReference type="Gene3D" id="3.20.20.100">
    <property type="entry name" value="NADP-dependent oxidoreductase domain"/>
    <property type="match status" value="1"/>
</dbReference>
<keyword evidence="6" id="KW-1185">Reference proteome</keyword>
<dbReference type="SUPFAM" id="SSF51430">
    <property type="entry name" value="NAD(P)-linked oxidoreductase"/>
    <property type="match status" value="1"/>
</dbReference>
<dbReference type="EMBL" id="FNBW01000018">
    <property type="protein sequence ID" value="SDG46773.1"/>
    <property type="molecule type" value="Genomic_DNA"/>
</dbReference>
<gene>
    <name evidence="5" type="ORF">SAMN05660686_04512</name>
</gene>
<organism evidence="5 6">
    <name type="scientific">Thalassobaculum litoreum DSM 18839</name>
    <dbReference type="NCBI Taxonomy" id="1123362"/>
    <lineage>
        <taxon>Bacteria</taxon>
        <taxon>Pseudomonadati</taxon>
        <taxon>Pseudomonadota</taxon>
        <taxon>Alphaproteobacteria</taxon>
        <taxon>Rhodospirillales</taxon>
        <taxon>Thalassobaculaceae</taxon>
        <taxon>Thalassobaculum</taxon>
    </lineage>
</organism>
<evidence type="ECO:0000313" key="6">
    <source>
        <dbReference type="Proteomes" id="UP000198615"/>
    </source>
</evidence>
<dbReference type="Pfam" id="PF00248">
    <property type="entry name" value="Aldo_ket_red"/>
    <property type="match status" value="1"/>
</dbReference>
<dbReference type="Proteomes" id="UP000198615">
    <property type="component" value="Unassembled WGS sequence"/>
</dbReference>
<evidence type="ECO:0000256" key="3">
    <source>
        <dbReference type="PIRSR" id="PIRSR000097-3"/>
    </source>
</evidence>
<evidence type="ECO:0000259" key="4">
    <source>
        <dbReference type="Pfam" id="PF00248"/>
    </source>
</evidence>
<feature type="site" description="Lowers pKa of active site Tyr" evidence="3">
    <location>
        <position position="78"/>
    </location>
</feature>
<reference evidence="5 6" key="1">
    <citation type="submission" date="2016-10" db="EMBL/GenBank/DDBJ databases">
        <authorList>
            <person name="Varghese N."/>
            <person name="Submissions S."/>
        </authorList>
    </citation>
    <scope>NUCLEOTIDE SEQUENCE [LARGE SCALE GENOMIC DNA]</scope>
    <source>
        <strain evidence="5 6">DSM 18839</strain>
    </source>
</reference>
<comment type="caution">
    <text evidence="5">The sequence shown here is derived from an EMBL/GenBank/DDBJ whole genome shotgun (WGS) entry which is preliminary data.</text>
</comment>
<feature type="active site" description="Proton donor" evidence="1">
    <location>
        <position position="53"/>
    </location>
</feature>
<sequence>MKTVTLPGGESVPALGLGTWHMGERGSDRAAEADALRLGIDLGMTLIDTAEMYASGGSEEVVGDAIAGRRDGLFIVSKVLPYNADHTGTVEACEASLRRMGIETIDLYLLHWPGSSPLEETFGAFEQLQRDGKIRHWGVSNFDTGEMEDVQDAGRGNCATNQILYNLTRRGPEFDLLPWCDRKGMPVMAYSPLEQGRLGGHKALRPIADKHGVSDLTIALAWVLRRDGVIAIPKAARQEHVRANLAALEVALDDEDIAALDAAFPPPKAKKHLEIL</sequence>
<dbReference type="PANTHER" id="PTHR43638">
    <property type="entry name" value="OXIDOREDUCTASE, ALDO/KETO REDUCTASE FAMILY PROTEIN"/>
    <property type="match status" value="1"/>
</dbReference>
<dbReference type="PIRSF" id="PIRSF000097">
    <property type="entry name" value="AKR"/>
    <property type="match status" value="1"/>
</dbReference>
<evidence type="ECO:0000313" key="5">
    <source>
        <dbReference type="EMBL" id="SDG46773.1"/>
    </source>
</evidence>
<feature type="domain" description="NADP-dependent oxidoreductase" evidence="4">
    <location>
        <begin position="15"/>
        <end position="263"/>
    </location>
</feature>
<dbReference type="PRINTS" id="PR00069">
    <property type="entry name" value="ALDKETRDTASE"/>
</dbReference>
<name>A0A8G2EY74_9PROT</name>
<evidence type="ECO:0000256" key="2">
    <source>
        <dbReference type="PIRSR" id="PIRSR000097-2"/>
    </source>
</evidence>
<dbReference type="InterPro" id="IPR023210">
    <property type="entry name" value="NADP_OxRdtase_dom"/>
</dbReference>
<dbReference type="OrthoDB" id="9772407at2"/>